<dbReference type="RefSeq" id="WP_306460855.1">
    <property type="nucleotide sequence ID" value="NZ_CP024035.1"/>
</dbReference>
<comment type="caution">
    <text evidence="4">The sequence shown here is derived from an EMBL/GenBank/DDBJ whole genome shotgun (WGS) entry which is preliminary data.</text>
</comment>
<evidence type="ECO:0000256" key="1">
    <source>
        <dbReference type="ARBA" id="ARBA00004613"/>
    </source>
</evidence>
<dbReference type="SUPFAM" id="SSF48619">
    <property type="entry name" value="Phospholipase A2, PLA2"/>
    <property type="match status" value="1"/>
</dbReference>
<organism evidence="4 5">
    <name type="scientific">Priestia aryabhattai</name>
    <name type="common">Bacillus aryabhattai</name>
    <dbReference type="NCBI Taxonomy" id="412384"/>
    <lineage>
        <taxon>Bacteria</taxon>
        <taxon>Bacillati</taxon>
        <taxon>Bacillota</taxon>
        <taxon>Bacilli</taxon>
        <taxon>Bacillales</taxon>
        <taxon>Bacillaceae</taxon>
        <taxon>Priestia</taxon>
    </lineage>
</organism>
<sequence>MIMSVPNKRKATPCLFPGYKWCGPGCSGPGCPVNDVDCCCKYHDLCYEDYGSCRSCDEQFLECLCSKANPYSLKGRQAYAMYTYMRLKLALKQYD</sequence>
<evidence type="ECO:0000256" key="2">
    <source>
        <dbReference type="ARBA" id="ARBA00022525"/>
    </source>
</evidence>
<gene>
    <name evidence="4" type="ORF">ABDD91_10335</name>
</gene>
<keyword evidence="2" id="KW-0964">Secreted</keyword>
<dbReference type="InterPro" id="IPR036444">
    <property type="entry name" value="PLipase_A2_dom_sf"/>
</dbReference>
<protein>
    <submittedName>
        <fullName evidence="4">Phospholipase</fullName>
    </submittedName>
</protein>
<dbReference type="Gene3D" id="1.20.90.10">
    <property type="entry name" value="Phospholipase A2 domain"/>
    <property type="match status" value="1"/>
</dbReference>
<dbReference type="PROSITE" id="PS00118">
    <property type="entry name" value="PA2_HIS"/>
    <property type="match status" value="1"/>
</dbReference>
<dbReference type="Proteomes" id="UP001418804">
    <property type="component" value="Unassembled WGS sequence"/>
</dbReference>
<feature type="domain" description="Phospholipase A2-like" evidence="3">
    <location>
        <begin position="15"/>
        <end position="50"/>
    </location>
</feature>
<dbReference type="InterPro" id="IPR033113">
    <property type="entry name" value="PLA2_histidine"/>
</dbReference>
<dbReference type="AlphaFoldDB" id="A0ABD5KTB0"/>
<dbReference type="Pfam" id="PF08398">
    <property type="entry name" value="Phospholip_A2_4"/>
    <property type="match status" value="1"/>
</dbReference>
<evidence type="ECO:0000313" key="5">
    <source>
        <dbReference type="Proteomes" id="UP001418804"/>
    </source>
</evidence>
<evidence type="ECO:0000313" key="4">
    <source>
        <dbReference type="EMBL" id="MEN3153235.1"/>
    </source>
</evidence>
<dbReference type="GeneID" id="70924242"/>
<proteinExistence type="predicted"/>
<comment type="subcellular location">
    <subcellularLocation>
        <location evidence="1">Secreted</location>
    </subcellularLocation>
</comment>
<name>A0ABD5KTB0_PRIAR</name>
<dbReference type="EMBL" id="JBDIVD010000001">
    <property type="protein sequence ID" value="MEN3153235.1"/>
    <property type="molecule type" value="Genomic_DNA"/>
</dbReference>
<dbReference type="GO" id="GO:0005576">
    <property type="term" value="C:extracellular region"/>
    <property type="evidence" value="ECO:0007669"/>
    <property type="project" value="UniProtKB-SubCell"/>
</dbReference>
<reference evidence="4 5" key="2">
    <citation type="submission" date="2024-05" db="EMBL/GenBank/DDBJ databases">
        <authorList>
            <person name="Zheng X."/>
        </authorList>
    </citation>
    <scope>NUCLEOTIDE SEQUENCE [LARGE SCALE GENOMIC DNA]</scope>
    <source>
        <strain evidence="4 5">C4-10</strain>
    </source>
</reference>
<evidence type="ECO:0000259" key="3">
    <source>
        <dbReference type="Pfam" id="PF08398"/>
    </source>
</evidence>
<dbReference type="InterPro" id="IPR013607">
    <property type="entry name" value="Phospholipase_A2-like"/>
</dbReference>
<reference evidence="4 5" key="1">
    <citation type="submission" date="2024-05" db="EMBL/GenBank/DDBJ databases">
        <title>The mechanism of isolation and screening of efficient mineral weathering bacteria priestia aryabhattai c4-10 with weathered biotite.</title>
        <authorList>
            <person name="Yang S."/>
        </authorList>
    </citation>
    <scope>NUCLEOTIDE SEQUENCE [LARGE SCALE GENOMIC DNA]</scope>
    <source>
        <strain evidence="4 5">C4-10</strain>
    </source>
</reference>
<accession>A0ABD5KTB0</accession>